<dbReference type="InterPro" id="IPR014729">
    <property type="entry name" value="Rossmann-like_a/b/a_fold"/>
</dbReference>
<dbReference type="InterPro" id="IPR001962">
    <property type="entry name" value="Asn_synthase"/>
</dbReference>
<keyword evidence="4 7" id="KW-0547">Nucleotide-binding</keyword>
<dbReference type="GO" id="GO:0004066">
    <property type="term" value="F:asparagine synthase (glutamine-hydrolyzing) activity"/>
    <property type="evidence" value="ECO:0007669"/>
    <property type="project" value="UniProtKB-EC"/>
</dbReference>
<name>A0A1A8XXD4_9RHOO</name>
<dbReference type="InterPro" id="IPR017932">
    <property type="entry name" value="GATase_2_dom"/>
</dbReference>
<organism evidence="9 10">
    <name type="scientific">Candidatus Propionivibrio aalborgensis</name>
    <dbReference type="NCBI Taxonomy" id="1860101"/>
    <lineage>
        <taxon>Bacteria</taxon>
        <taxon>Pseudomonadati</taxon>
        <taxon>Pseudomonadota</taxon>
        <taxon>Betaproteobacteria</taxon>
        <taxon>Rhodocyclales</taxon>
        <taxon>Rhodocyclaceae</taxon>
        <taxon>Propionivibrio</taxon>
    </lineage>
</organism>
<dbReference type="EMBL" id="FLQY01000246">
    <property type="protein sequence ID" value="SBT09381.1"/>
    <property type="molecule type" value="Genomic_DNA"/>
</dbReference>
<evidence type="ECO:0000313" key="9">
    <source>
        <dbReference type="EMBL" id="SBT09381.1"/>
    </source>
</evidence>
<evidence type="ECO:0000313" key="10">
    <source>
        <dbReference type="Proteomes" id="UP000199600"/>
    </source>
</evidence>
<keyword evidence="10" id="KW-1185">Reference proteome</keyword>
<dbReference type="GO" id="GO:0005524">
    <property type="term" value="F:ATP binding"/>
    <property type="evidence" value="ECO:0007669"/>
    <property type="project" value="UniProtKB-KW"/>
</dbReference>
<comment type="similarity">
    <text evidence="2">Belongs to the asparagine synthetase family.</text>
</comment>
<dbReference type="PANTHER" id="PTHR43284">
    <property type="entry name" value="ASPARAGINE SYNTHETASE (GLUTAMINE-HYDROLYZING)"/>
    <property type="match status" value="1"/>
</dbReference>
<dbReference type="PIRSF" id="PIRSF001589">
    <property type="entry name" value="Asn_synthetase_glu-h"/>
    <property type="match status" value="1"/>
</dbReference>
<evidence type="ECO:0000256" key="7">
    <source>
        <dbReference type="PIRSR" id="PIRSR001589-2"/>
    </source>
</evidence>
<evidence type="ECO:0000256" key="2">
    <source>
        <dbReference type="ARBA" id="ARBA00005752"/>
    </source>
</evidence>
<gene>
    <name evidence="9" type="ORF">PROAA_320048</name>
</gene>
<dbReference type="Gene3D" id="3.40.50.620">
    <property type="entry name" value="HUPs"/>
    <property type="match status" value="1"/>
</dbReference>
<dbReference type="SUPFAM" id="SSF56235">
    <property type="entry name" value="N-terminal nucleophile aminohydrolases (Ntn hydrolases)"/>
    <property type="match status" value="1"/>
</dbReference>
<dbReference type="Gene3D" id="3.60.20.10">
    <property type="entry name" value="Glutamine Phosphoribosylpyrophosphate, subunit 1, domain 1"/>
    <property type="match status" value="1"/>
</dbReference>
<accession>A0A1A8XXD4</accession>
<dbReference type="Proteomes" id="UP000199600">
    <property type="component" value="Unassembled WGS sequence"/>
</dbReference>
<evidence type="ECO:0000259" key="8">
    <source>
        <dbReference type="PROSITE" id="PS51278"/>
    </source>
</evidence>
<evidence type="ECO:0000256" key="4">
    <source>
        <dbReference type="ARBA" id="ARBA00022741"/>
    </source>
</evidence>
<dbReference type="InterPro" id="IPR051786">
    <property type="entry name" value="ASN_synthetase/amidase"/>
</dbReference>
<dbReference type="EC" id="6.3.5.4" evidence="3"/>
<evidence type="ECO:0000256" key="6">
    <source>
        <dbReference type="ARBA" id="ARBA00048741"/>
    </source>
</evidence>
<dbReference type="SUPFAM" id="SSF52402">
    <property type="entry name" value="Adenine nucleotide alpha hydrolases-like"/>
    <property type="match status" value="1"/>
</dbReference>
<proteinExistence type="inferred from homology"/>
<reference evidence="9 10" key="1">
    <citation type="submission" date="2016-06" db="EMBL/GenBank/DDBJ databases">
        <authorList>
            <person name="Kjaerup R.B."/>
            <person name="Dalgaard T.S."/>
            <person name="Juul-Madsen H.R."/>
        </authorList>
    </citation>
    <scope>NUCLEOTIDE SEQUENCE [LARGE SCALE GENOMIC DNA]</scope>
    <source>
        <strain evidence="9">2</strain>
    </source>
</reference>
<keyword evidence="9" id="KW-0436">Ligase</keyword>
<keyword evidence="5 7" id="KW-0067">ATP-binding</keyword>
<feature type="domain" description="Glutamine amidotransferase type-2" evidence="8">
    <location>
        <begin position="1"/>
        <end position="203"/>
    </location>
</feature>
<dbReference type="Pfam" id="PF13537">
    <property type="entry name" value="GATase_7"/>
    <property type="match status" value="1"/>
</dbReference>
<comment type="catalytic activity">
    <reaction evidence="6">
        <text>L-aspartate + L-glutamine + ATP + H2O = L-asparagine + L-glutamate + AMP + diphosphate + H(+)</text>
        <dbReference type="Rhea" id="RHEA:12228"/>
        <dbReference type="ChEBI" id="CHEBI:15377"/>
        <dbReference type="ChEBI" id="CHEBI:15378"/>
        <dbReference type="ChEBI" id="CHEBI:29985"/>
        <dbReference type="ChEBI" id="CHEBI:29991"/>
        <dbReference type="ChEBI" id="CHEBI:30616"/>
        <dbReference type="ChEBI" id="CHEBI:33019"/>
        <dbReference type="ChEBI" id="CHEBI:58048"/>
        <dbReference type="ChEBI" id="CHEBI:58359"/>
        <dbReference type="ChEBI" id="CHEBI:456215"/>
        <dbReference type="EC" id="6.3.5.4"/>
    </reaction>
</comment>
<evidence type="ECO:0000256" key="3">
    <source>
        <dbReference type="ARBA" id="ARBA00012737"/>
    </source>
</evidence>
<feature type="binding site" evidence="7">
    <location>
        <position position="280"/>
    </location>
    <ligand>
        <name>ATP</name>
        <dbReference type="ChEBI" id="CHEBI:30616"/>
    </ligand>
</feature>
<sequence length="626" mass="70098">MSRISGLVSPFDVATVPAKVKSMLEVVPGSMVSCTNGGKGALGWKGYRTGTGGAGTHEGLQVAIDGRILNARELRTDIGDVPDGDLALLAALYRRHGFEGMLERLIGDFAVAVYEPNDGVVSLGRDRFGVKPLYYSELSGGGFAFSSQPRALLALGLRTDINRGFAARFVGLHYRTFDNAPEESPYANIRQLPAAHWGRLAPGGAWRCRPYWMLTPQPDWTDGEESLAERYRELLMKSVSRRVNAVERPAFTLSGGLDSSSVLCCSSVVQNRRQVAFSSVYVDPTYDEREEIKDVVVERVSEWVPVELDDEIDIFAIVSDMVRVHDEPVATATWLSHHLLSRVVAERGYTALFGGLGGDELNAGEYEYFPMYFADLRVRGQEELLAREVDAWARHHDHPIHRKNRQVAEQMMAGMVDLQKPGRCLPNLERMLRYADAVREDYFDLGKFAPVMDTPFSSYLKNRTYQDMLRETLPCCLRAEDRQCTAVGLEHFDPFLDHELVEFMFRVPGSLQIRDGVTKQLLRTAMRGVLPEPTRARIKKTGWNAPAHRWFGGPVLSALRDMVASQRFRNHGVFDPARVLALIDDHVRIVGSGTNQENHMMFLWQVLNVSLWLDGVHATPKSVESA</sequence>
<evidence type="ECO:0000256" key="5">
    <source>
        <dbReference type="ARBA" id="ARBA00022840"/>
    </source>
</evidence>
<dbReference type="AlphaFoldDB" id="A0A1A8XXD4"/>
<dbReference type="Pfam" id="PF00733">
    <property type="entry name" value="Asn_synthase"/>
    <property type="match status" value="1"/>
</dbReference>
<comment type="pathway">
    <text evidence="1">Amino-acid biosynthesis; L-asparagine biosynthesis; L-asparagine from L-aspartate (L-Gln route): step 1/1.</text>
</comment>
<dbReference type="PROSITE" id="PS51278">
    <property type="entry name" value="GATASE_TYPE_2"/>
    <property type="match status" value="1"/>
</dbReference>
<evidence type="ECO:0000256" key="1">
    <source>
        <dbReference type="ARBA" id="ARBA00005187"/>
    </source>
</evidence>
<feature type="binding site" evidence="7">
    <location>
        <position position="85"/>
    </location>
    <ligand>
        <name>L-glutamine</name>
        <dbReference type="ChEBI" id="CHEBI:58359"/>
    </ligand>
</feature>
<dbReference type="InterPro" id="IPR029055">
    <property type="entry name" value="Ntn_hydrolases_N"/>
</dbReference>
<protein>
    <recommendedName>
        <fullName evidence="3">asparagine synthase (glutamine-hydrolyzing)</fullName>
        <ecNumber evidence="3">6.3.5.4</ecNumber>
    </recommendedName>
</protein>
<dbReference type="InterPro" id="IPR006426">
    <property type="entry name" value="Asn_synth_AEB"/>
</dbReference>
<dbReference type="GO" id="GO:0006529">
    <property type="term" value="P:asparagine biosynthetic process"/>
    <property type="evidence" value="ECO:0007669"/>
    <property type="project" value="InterPro"/>
</dbReference>
<dbReference type="PANTHER" id="PTHR43284:SF1">
    <property type="entry name" value="ASPARAGINE SYNTHETASE"/>
    <property type="match status" value="1"/>
</dbReference>
<dbReference type="RefSeq" id="WP_186411574.1">
    <property type="nucleotide sequence ID" value="NZ_FLQY01000246.1"/>
</dbReference>